<sequence length="297" mass="34106">MRCVDPEGVSLRALQLNRVNRRQYSVYSSLALWHIDTNHKLISCHDNNKAITAFQEFSTAVARYGLPSRVRTDKGGENADIAWYILSHPDRGPDRGSIIAGRSVLNQRIERLWRDLFCGCLYTFYNFFYFVEDHGVLHPVNEIHLYSLHYAFLPRINQCLMLFVNSSNLKLLSSARNKSPTQLWIQGLLQIYHSSHPVAQELSGQLDFMTGEEADIYGIDWDGPISEDNSENIHVPGIPRPLADDDLQVLRENINPLRSSLSYGVDIYLETVEFIEERTRKNMSCRFQTRNPGNIAM</sequence>
<dbReference type="Proteomes" id="UP001249851">
    <property type="component" value="Unassembled WGS sequence"/>
</dbReference>
<evidence type="ECO:0000313" key="2">
    <source>
        <dbReference type="EMBL" id="KAK2558694.1"/>
    </source>
</evidence>
<dbReference type="AlphaFoldDB" id="A0AAD9V2B5"/>
<keyword evidence="3" id="KW-1185">Reference proteome</keyword>
<proteinExistence type="predicted"/>
<dbReference type="PANTHER" id="PTHR46791:SF5">
    <property type="entry name" value="CLR5 DOMAIN-CONTAINING PROTEIN-RELATED"/>
    <property type="match status" value="1"/>
</dbReference>
<dbReference type="Pfam" id="PF24764">
    <property type="entry name" value="rva_4"/>
    <property type="match status" value="1"/>
</dbReference>
<reference evidence="2" key="1">
    <citation type="journal article" date="2023" name="G3 (Bethesda)">
        <title>Whole genome assembly and annotation of the endangered Caribbean coral Acropora cervicornis.</title>
        <authorList>
            <person name="Selwyn J.D."/>
            <person name="Vollmer S.V."/>
        </authorList>
    </citation>
    <scope>NUCLEOTIDE SEQUENCE</scope>
    <source>
        <strain evidence="2">K2</strain>
    </source>
</reference>
<reference evidence="2" key="2">
    <citation type="journal article" date="2023" name="Science">
        <title>Genomic signatures of disease resistance in endangered staghorn corals.</title>
        <authorList>
            <person name="Vollmer S.V."/>
            <person name="Selwyn J.D."/>
            <person name="Despard B.A."/>
            <person name="Roesel C.L."/>
        </authorList>
    </citation>
    <scope>NUCLEOTIDE SEQUENCE</scope>
    <source>
        <strain evidence="2">K2</strain>
    </source>
</reference>
<accession>A0AAD9V2B5</accession>
<comment type="caution">
    <text evidence="2">The sequence shown here is derived from an EMBL/GenBank/DDBJ whole genome shotgun (WGS) entry which is preliminary data.</text>
</comment>
<dbReference type="EMBL" id="JARQWQ010000043">
    <property type="protein sequence ID" value="KAK2558694.1"/>
    <property type="molecule type" value="Genomic_DNA"/>
</dbReference>
<protein>
    <recommendedName>
        <fullName evidence="1">Integrase core domain-containing protein</fullName>
    </recommendedName>
</protein>
<name>A0AAD9V2B5_ACRCE</name>
<gene>
    <name evidence="2" type="ORF">P5673_018898</name>
</gene>
<dbReference type="PANTHER" id="PTHR46791">
    <property type="entry name" value="EXPRESSED PROTEIN"/>
    <property type="match status" value="1"/>
</dbReference>
<organism evidence="2 3">
    <name type="scientific">Acropora cervicornis</name>
    <name type="common">Staghorn coral</name>
    <dbReference type="NCBI Taxonomy" id="6130"/>
    <lineage>
        <taxon>Eukaryota</taxon>
        <taxon>Metazoa</taxon>
        <taxon>Cnidaria</taxon>
        <taxon>Anthozoa</taxon>
        <taxon>Hexacorallia</taxon>
        <taxon>Scleractinia</taxon>
        <taxon>Astrocoeniina</taxon>
        <taxon>Acroporidae</taxon>
        <taxon>Acropora</taxon>
    </lineage>
</organism>
<feature type="domain" description="Integrase core" evidence="1">
    <location>
        <begin position="43"/>
        <end position="194"/>
    </location>
</feature>
<evidence type="ECO:0000313" key="3">
    <source>
        <dbReference type="Proteomes" id="UP001249851"/>
    </source>
</evidence>
<evidence type="ECO:0000259" key="1">
    <source>
        <dbReference type="Pfam" id="PF24764"/>
    </source>
</evidence>
<dbReference type="InterPro" id="IPR058913">
    <property type="entry name" value="Integrase_dom_put"/>
</dbReference>